<dbReference type="Gene3D" id="3.40.50.150">
    <property type="entry name" value="Vaccinia Virus protein VP39"/>
    <property type="match status" value="1"/>
</dbReference>
<evidence type="ECO:0000256" key="1">
    <source>
        <dbReference type="ARBA" id="ARBA00022603"/>
    </source>
</evidence>
<dbReference type="InterPro" id="IPR029063">
    <property type="entry name" value="SAM-dependent_MTases_sf"/>
</dbReference>
<evidence type="ECO:0000259" key="5">
    <source>
        <dbReference type="Pfam" id="PF13649"/>
    </source>
</evidence>
<name>A0ABW4L4T5_9MICO</name>
<sequence length="241" mass="25945">MSTHRHREAPASPPTASSPPTARPREEDWPDVAAADFWEERYAGSDQVWSGRANRTVTDVAAGLTPGRALDLGCGEGADVIWLARHGWDATGVDISPTAVRRATAAAETLGLAAEVIRFHAADLSSWTAGRQYDLVTASFLHSPVQLPREAILRRAAEFVAPGGHLLVVAHAAPPPWSTHAHEHEGGPAHQFPTPQEELDVLALDPTDWSTAVAEIRSRTAADPDGHEAVLEDSVLLLRRR</sequence>
<reference evidence="7" key="1">
    <citation type="journal article" date="2019" name="Int. J. Syst. Evol. Microbiol.">
        <title>The Global Catalogue of Microorganisms (GCM) 10K type strain sequencing project: providing services to taxonomists for standard genome sequencing and annotation.</title>
        <authorList>
            <consortium name="The Broad Institute Genomics Platform"/>
            <consortium name="The Broad Institute Genome Sequencing Center for Infectious Disease"/>
            <person name="Wu L."/>
            <person name="Ma J."/>
        </authorList>
    </citation>
    <scope>NUCLEOTIDE SEQUENCE [LARGE SCALE GENOMIC DNA]</scope>
    <source>
        <strain evidence="7">JCM 17130</strain>
    </source>
</reference>
<evidence type="ECO:0000256" key="4">
    <source>
        <dbReference type="SAM" id="MobiDB-lite"/>
    </source>
</evidence>
<keyword evidence="1 6" id="KW-0489">Methyltransferase</keyword>
<dbReference type="Proteomes" id="UP001597277">
    <property type="component" value="Unassembled WGS sequence"/>
</dbReference>
<dbReference type="GO" id="GO:0032259">
    <property type="term" value="P:methylation"/>
    <property type="evidence" value="ECO:0007669"/>
    <property type="project" value="UniProtKB-KW"/>
</dbReference>
<feature type="region of interest" description="Disordered" evidence="4">
    <location>
        <begin position="1"/>
        <end position="30"/>
    </location>
</feature>
<evidence type="ECO:0000313" key="6">
    <source>
        <dbReference type="EMBL" id="MFD1718593.1"/>
    </source>
</evidence>
<keyword evidence="7" id="KW-1185">Reference proteome</keyword>
<dbReference type="EC" id="2.1.1.222" evidence="6"/>
<dbReference type="PANTHER" id="PTHR43464">
    <property type="entry name" value="METHYLTRANSFERASE"/>
    <property type="match status" value="1"/>
</dbReference>
<dbReference type="EC" id="2.1.1.64" evidence="6"/>
<gene>
    <name evidence="6" type="ORF">ACFSE6_12165</name>
</gene>
<protein>
    <submittedName>
        <fullName evidence="6">Class I SAM-dependent methyltransferase</fullName>
        <ecNumber evidence="6">2.1.1.222</ecNumber>
        <ecNumber evidence="6">2.1.1.64</ecNumber>
    </submittedName>
</protein>
<dbReference type="InterPro" id="IPR041698">
    <property type="entry name" value="Methyltransf_25"/>
</dbReference>
<keyword evidence="3" id="KW-0949">S-adenosyl-L-methionine</keyword>
<dbReference type="EMBL" id="JBHUEE010000006">
    <property type="protein sequence ID" value="MFD1718593.1"/>
    <property type="molecule type" value="Genomic_DNA"/>
</dbReference>
<dbReference type="GO" id="GO:0061542">
    <property type="term" value="F:3-demethylubiquinol 3-O-methyltransferase activity"/>
    <property type="evidence" value="ECO:0007669"/>
    <property type="project" value="UniProtKB-EC"/>
</dbReference>
<evidence type="ECO:0000256" key="2">
    <source>
        <dbReference type="ARBA" id="ARBA00022679"/>
    </source>
</evidence>
<dbReference type="Pfam" id="PF13649">
    <property type="entry name" value="Methyltransf_25"/>
    <property type="match status" value="1"/>
</dbReference>
<dbReference type="GO" id="GO:0102208">
    <property type="term" value="F:2-polyprenyl-6-hydroxyphenol methylase activity"/>
    <property type="evidence" value="ECO:0007669"/>
    <property type="project" value="UniProtKB-EC"/>
</dbReference>
<organism evidence="6 7">
    <name type="scientific">Georgenia deserti</name>
    <dbReference type="NCBI Taxonomy" id="2093781"/>
    <lineage>
        <taxon>Bacteria</taxon>
        <taxon>Bacillati</taxon>
        <taxon>Actinomycetota</taxon>
        <taxon>Actinomycetes</taxon>
        <taxon>Micrococcales</taxon>
        <taxon>Bogoriellaceae</taxon>
        <taxon>Georgenia</taxon>
    </lineage>
</organism>
<feature type="domain" description="Methyltransferase" evidence="5">
    <location>
        <begin position="70"/>
        <end position="164"/>
    </location>
</feature>
<dbReference type="PANTHER" id="PTHR43464:SF19">
    <property type="entry name" value="UBIQUINONE BIOSYNTHESIS O-METHYLTRANSFERASE, MITOCHONDRIAL"/>
    <property type="match status" value="1"/>
</dbReference>
<dbReference type="CDD" id="cd02440">
    <property type="entry name" value="AdoMet_MTases"/>
    <property type="match status" value="1"/>
</dbReference>
<keyword evidence="2 6" id="KW-0808">Transferase</keyword>
<accession>A0ABW4L4T5</accession>
<proteinExistence type="predicted"/>
<evidence type="ECO:0000313" key="7">
    <source>
        <dbReference type="Proteomes" id="UP001597277"/>
    </source>
</evidence>
<comment type="caution">
    <text evidence="6">The sequence shown here is derived from an EMBL/GenBank/DDBJ whole genome shotgun (WGS) entry which is preliminary data.</text>
</comment>
<dbReference type="SUPFAM" id="SSF53335">
    <property type="entry name" value="S-adenosyl-L-methionine-dependent methyltransferases"/>
    <property type="match status" value="1"/>
</dbReference>
<dbReference type="RefSeq" id="WP_388007185.1">
    <property type="nucleotide sequence ID" value="NZ_JBHUEE010000006.1"/>
</dbReference>
<evidence type="ECO:0000256" key="3">
    <source>
        <dbReference type="ARBA" id="ARBA00022691"/>
    </source>
</evidence>